<dbReference type="CDD" id="cd14014">
    <property type="entry name" value="STKc_PknB_like"/>
    <property type="match status" value="1"/>
</dbReference>
<evidence type="ECO:0000256" key="3">
    <source>
        <dbReference type="ARBA" id="ARBA00022777"/>
    </source>
</evidence>
<keyword evidence="1 8" id="KW-0808">Transferase</keyword>
<keyword evidence="2 5" id="KW-0547">Nucleotide-binding</keyword>
<dbReference type="Pfam" id="PF00069">
    <property type="entry name" value="Pkinase"/>
    <property type="match status" value="1"/>
</dbReference>
<dbReference type="Gene3D" id="3.30.200.20">
    <property type="entry name" value="Phosphorylase Kinase, domain 1"/>
    <property type="match status" value="1"/>
</dbReference>
<dbReference type="GO" id="GO:0005524">
    <property type="term" value="F:ATP binding"/>
    <property type="evidence" value="ECO:0007669"/>
    <property type="project" value="UniProtKB-UniRule"/>
</dbReference>
<dbReference type="PANTHER" id="PTHR43289">
    <property type="entry name" value="MITOGEN-ACTIVATED PROTEIN KINASE KINASE KINASE 20-RELATED"/>
    <property type="match status" value="1"/>
</dbReference>
<evidence type="ECO:0000313" key="9">
    <source>
        <dbReference type="Proteomes" id="UP000238348"/>
    </source>
</evidence>
<proteinExistence type="predicted"/>
<feature type="compositionally biased region" description="Low complexity" evidence="6">
    <location>
        <begin position="297"/>
        <end position="318"/>
    </location>
</feature>
<dbReference type="SUPFAM" id="SSF48452">
    <property type="entry name" value="TPR-like"/>
    <property type="match status" value="2"/>
</dbReference>
<feature type="compositionally biased region" description="Pro residues" evidence="6">
    <location>
        <begin position="472"/>
        <end position="485"/>
    </location>
</feature>
<keyword evidence="4 5" id="KW-0067">ATP-binding</keyword>
<dbReference type="Proteomes" id="UP000238348">
    <property type="component" value="Chromosome"/>
</dbReference>
<accession>A0A2L0F0K9</accession>
<evidence type="ECO:0000313" key="8">
    <source>
        <dbReference type="EMBL" id="AUX45090.1"/>
    </source>
</evidence>
<name>A0A2L0F0K9_SORCE</name>
<dbReference type="GO" id="GO:0004674">
    <property type="term" value="F:protein serine/threonine kinase activity"/>
    <property type="evidence" value="ECO:0007669"/>
    <property type="project" value="UniProtKB-EC"/>
</dbReference>
<dbReference type="Gene3D" id="1.25.40.10">
    <property type="entry name" value="Tetratricopeptide repeat domain"/>
    <property type="match status" value="2"/>
</dbReference>
<feature type="region of interest" description="Disordered" evidence="6">
    <location>
        <begin position="295"/>
        <end position="334"/>
    </location>
</feature>
<dbReference type="InterPro" id="IPR011009">
    <property type="entry name" value="Kinase-like_dom_sf"/>
</dbReference>
<dbReference type="OrthoDB" id="5494749at2"/>
<feature type="region of interest" description="Disordered" evidence="6">
    <location>
        <begin position="466"/>
        <end position="494"/>
    </location>
</feature>
<dbReference type="InterPro" id="IPR017441">
    <property type="entry name" value="Protein_kinase_ATP_BS"/>
</dbReference>
<dbReference type="InterPro" id="IPR011990">
    <property type="entry name" value="TPR-like_helical_dom_sf"/>
</dbReference>
<dbReference type="InterPro" id="IPR041664">
    <property type="entry name" value="AAA_16"/>
</dbReference>
<dbReference type="Pfam" id="PF13191">
    <property type="entry name" value="AAA_16"/>
    <property type="match status" value="1"/>
</dbReference>
<evidence type="ECO:0000256" key="4">
    <source>
        <dbReference type="ARBA" id="ARBA00022840"/>
    </source>
</evidence>
<dbReference type="SUPFAM" id="SSF56112">
    <property type="entry name" value="Protein kinase-like (PK-like)"/>
    <property type="match status" value="1"/>
</dbReference>
<dbReference type="PROSITE" id="PS50011">
    <property type="entry name" value="PROTEIN_KINASE_DOM"/>
    <property type="match status" value="1"/>
</dbReference>
<dbReference type="PROSITE" id="PS00107">
    <property type="entry name" value="PROTEIN_KINASE_ATP"/>
    <property type="match status" value="1"/>
</dbReference>
<dbReference type="SMART" id="SM00220">
    <property type="entry name" value="S_TKc"/>
    <property type="match status" value="1"/>
</dbReference>
<dbReference type="EC" id="2.7.11.1" evidence="8"/>
<feature type="domain" description="Protein kinase" evidence="7">
    <location>
        <begin position="42"/>
        <end position="306"/>
    </location>
</feature>
<sequence length="1334" mass="143705">MHRCAVCHGRLLPGASCARDGFTPPPRGDGDEERATPRVEGFTLLGPLGRGGFADVWAAQRDADEAPAAVKVARQATRAVRARFRREAALLERVGVPHVAQLYGCGELPDGRPYIAMERLFGLTLAEELGALPAPLEPGRAAERADAILAVLEAAHARGVVHRDLKPENIFLIGASGRAVLLDLGLAKRAGAAGDTGESLAATRAGDVVGTPEYMAPELLRGDAAQADARADLYAFGVILFELLTLRPPFVGGEDAIEHGHLALRPPRPGDFAEVPEALEELTLACLAKDPSRRPESAAAVRRALRAPRAPSRAPSRPDTIPPPSAPRSSRRLVGPAAAAAAEGLQPVALLYAEAGAPLVMAAVNARRGFLARQRGNRCVAVFPARDVDDPARAALAAARDLAQAGGVRMALHLASVRLRRAAGGLHAVYGAPVERPETWLPVEPWCGLAMSDEFQRALPDEVLAPTAPVSTPTPPGSTPTPPGDPVSTGEPPLLGRDDVLSALAASAADAFDGTCPGLFTLVGDAGLGKSRLAAEAACIAGVTAADVCVAAVRALHPIHGGAAQAVRALLRVALDAPDDRPPDPRAFCVERLGEALGGAAWEAVAAALGWTSARSAQSPGASRQGLMLALAEALRGRARRGPLAVVLDDAHQADDVLLGALEYATLDGEGIRLWAVVAARPPFEQARPGWGQRCQRHARVTLAPLAEGPAMELASRLLLPAEYPPAETLRRLTDWAGGNPDCLRRIVRSLKEAGLVRQRAGGGYYVATAEVEALPPSPAWQWLAARQLDGLPSELAACARVCSALGMSFDRAELEAVLDGLERVGAAGTMVDAGFGLSALVERRILQRERDDEGRAEEWHAFQNAVFQEAVYEMLDPAHRAEIHRSALVYWRAHVAGGSPGALRALARHAAACGERAEAADAYLALGDLASARHRSVQADQRYDAALHVIEEGDARRRARALAGRGRSRYRMCRIQEARADFGDALALAESLGDVHLRATLLLEDATALDWAFEFEASARRVEEARPLVEAERSPELELRLRVAQGRTSWRRGRIEESIAELTVCAERAAELGDYDARVLAQLMLLFQLAFSRRLEEAESVFRELSALLTAAGDLFHLCAAYINRIVLWGSRWYLQGAVQDLRRAVDLAREIGNPWLEKMASYNVAVLLYWTDRQREALALTRRARWLEEQSSERPMPETAILLAAIHLELDEFEEANRIVSWIEQSCALWPGDMADYALLRLVLTEMGVRPATPPPPTWDEAIALAERHLPIEITMRLLYWRARLALRRGRIDEARDALAGARDRREECPLWLPRFDELESALTHALQGPAV</sequence>
<dbReference type="InterPro" id="IPR027417">
    <property type="entry name" value="P-loop_NTPase"/>
</dbReference>
<evidence type="ECO:0000256" key="1">
    <source>
        <dbReference type="ARBA" id="ARBA00022679"/>
    </source>
</evidence>
<organism evidence="8 9">
    <name type="scientific">Sorangium cellulosum</name>
    <name type="common">Polyangium cellulosum</name>
    <dbReference type="NCBI Taxonomy" id="56"/>
    <lineage>
        <taxon>Bacteria</taxon>
        <taxon>Pseudomonadati</taxon>
        <taxon>Myxococcota</taxon>
        <taxon>Polyangia</taxon>
        <taxon>Polyangiales</taxon>
        <taxon>Polyangiaceae</taxon>
        <taxon>Sorangium</taxon>
    </lineage>
</organism>
<protein>
    <submittedName>
        <fullName evidence="8">Protein kinase</fullName>
        <ecNumber evidence="8">2.7.11.1</ecNumber>
    </submittedName>
</protein>
<dbReference type="SUPFAM" id="SSF52540">
    <property type="entry name" value="P-loop containing nucleoside triphosphate hydrolases"/>
    <property type="match status" value="1"/>
</dbReference>
<dbReference type="EMBL" id="CP012673">
    <property type="protein sequence ID" value="AUX45090.1"/>
    <property type="molecule type" value="Genomic_DNA"/>
</dbReference>
<gene>
    <name evidence="8" type="ORF">SOCE26_065710</name>
</gene>
<keyword evidence="3 8" id="KW-0418">Kinase</keyword>
<evidence type="ECO:0000256" key="2">
    <source>
        <dbReference type="ARBA" id="ARBA00022741"/>
    </source>
</evidence>
<dbReference type="InterPro" id="IPR008271">
    <property type="entry name" value="Ser/Thr_kinase_AS"/>
</dbReference>
<dbReference type="Gene3D" id="1.10.510.10">
    <property type="entry name" value="Transferase(Phosphotransferase) domain 1"/>
    <property type="match status" value="1"/>
</dbReference>
<dbReference type="PROSITE" id="PS00108">
    <property type="entry name" value="PROTEIN_KINASE_ST"/>
    <property type="match status" value="1"/>
</dbReference>
<dbReference type="InterPro" id="IPR000719">
    <property type="entry name" value="Prot_kinase_dom"/>
</dbReference>
<dbReference type="RefSeq" id="WP_104983518.1">
    <property type="nucleotide sequence ID" value="NZ_CP012673.1"/>
</dbReference>
<dbReference type="PANTHER" id="PTHR43289:SF6">
    <property type="entry name" value="SERINE_THREONINE-PROTEIN KINASE NEKL-3"/>
    <property type="match status" value="1"/>
</dbReference>
<evidence type="ECO:0000259" key="7">
    <source>
        <dbReference type="PROSITE" id="PS50011"/>
    </source>
</evidence>
<feature type="binding site" evidence="5">
    <location>
        <position position="71"/>
    </location>
    <ligand>
        <name>ATP</name>
        <dbReference type="ChEBI" id="CHEBI:30616"/>
    </ligand>
</feature>
<reference evidence="8 9" key="1">
    <citation type="submission" date="2015-09" db="EMBL/GenBank/DDBJ databases">
        <title>Sorangium comparison.</title>
        <authorList>
            <person name="Zaburannyi N."/>
            <person name="Bunk B."/>
            <person name="Overmann J."/>
            <person name="Mueller R."/>
        </authorList>
    </citation>
    <scope>NUCLEOTIDE SEQUENCE [LARGE SCALE GENOMIC DNA]</scope>
    <source>
        <strain evidence="8 9">So ce26</strain>
    </source>
</reference>
<evidence type="ECO:0000256" key="5">
    <source>
        <dbReference type="PROSITE-ProRule" id="PRU10141"/>
    </source>
</evidence>
<evidence type="ECO:0000256" key="6">
    <source>
        <dbReference type="SAM" id="MobiDB-lite"/>
    </source>
</evidence>